<accession>A0ABQ1VKQ5</accession>
<comment type="caution">
    <text evidence="2">The sequence shown here is derived from an EMBL/GenBank/DDBJ whole genome shotgun (WGS) entry which is preliminary data.</text>
</comment>
<feature type="transmembrane region" description="Helical" evidence="1">
    <location>
        <begin position="53"/>
        <end position="72"/>
    </location>
</feature>
<protein>
    <recommendedName>
        <fullName evidence="4">ZIP Zinc transporter</fullName>
    </recommendedName>
</protein>
<keyword evidence="1" id="KW-0812">Transmembrane</keyword>
<feature type="transmembrane region" description="Helical" evidence="1">
    <location>
        <begin position="92"/>
        <end position="112"/>
    </location>
</feature>
<gene>
    <name evidence="2" type="ORF">GCM10011402_31220</name>
</gene>
<evidence type="ECO:0008006" key="4">
    <source>
        <dbReference type="Google" id="ProtNLM"/>
    </source>
</evidence>
<evidence type="ECO:0000313" key="2">
    <source>
        <dbReference type="EMBL" id="GGF76219.1"/>
    </source>
</evidence>
<sequence length="222" mass="24367">MRFLAGTPRSRWLSGAGGVAVAYVFLHILPELAVHQQTFSDALALSEQMTDSLVYLVALVGLATFYGLERAAKASRLRSRGSRRCDAVEAELFWLHIGSFVLYNALIGYLLLHREETGLVPLLIYFVAMALHFVTTDYGLREDHKDRYDNRGRWMTAAAVLGGWAVGAVTEIPQVLVGFLFAFLAGGVVLNVLKEELPEERQSNFGAFALGTTGYALILLAA</sequence>
<dbReference type="Proteomes" id="UP000640509">
    <property type="component" value="Unassembled WGS sequence"/>
</dbReference>
<feature type="transmembrane region" description="Helical" evidence="1">
    <location>
        <begin position="118"/>
        <end position="140"/>
    </location>
</feature>
<name>A0ABQ1VKQ5_9RHOB</name>
<organism evidence="2 3">
    <name type="scientific">Paracoccus acridae</name>
    <dbReference type="NCBI Taxonomy" id="1795310"/>
    <lineage>
        <taxon>Bacteria</taxon>
        <taxon>Pseudomonadati</taxon>
        <taxon>Pseudomonadota</taxon>
        <taxon>Alphaproteobacteria</taxon>
        <taxon>Rhodobacterales</taxon>
        <taxon>Paracoccaceae</taxon>
        <taxon>Paracoccus</taxon>
    </lineage>
</organism>
<reference evidence="3" key="1">
    <citation type="journal article" date="2019" name="Int. J. Syst. Evol. Microbiol.">
        <title>The Global Catalogue of Microorganisms (GCM) 10K type strain sequencing project: providing services to taxonomists for standard genome sequencing and annotation.</title>
        <authorList>
            <consortium name="The Broad Institute Genomics Platform"/>
            <consortium name="The Broad Institute Genome Sequencing Center for Infectious Disease"/>
            <person name="Wu L."/>
            <person name="Ma J."/>
        </authorList>
    </citation>
    <scope>NUCLEOTIDE SEQUENCE [LARGE SCALE GENOMIC DNA]</scope>
    <source>
        <strain evidence="3">CGMCC 1.15419</strain>
    </source>
</reference>
<evidence type="ECO:0000256" key="1">
    <source>
        <dbReference type="SAM" id="Phobius"/>
    </source>
</evidence>
<feature type="transmembrane region" description="Helical" evidence="1">
    <location>
        <begin position="205"/>
        <end position="221"/>
    </location>
</feature>
<keyword evidence="1" id="KW-1133">Transmembrane helix</keyword>
<dbReference type="EMBL" id="BMIV01000014">
    <property type="protein sequence ID" value="GGF76219.1"/>
    <property type="molecule type" value="Genomic_DNA"/>
</dbReference>
<keyword evidence="1" id="KW-0472">Membrane</keyword>
<keyword evidence="3" id="KW-1185">Reference proteome</keyword>
<feature type="transmembrane region" description="Helical" evidence="1">
    <location>
        <begin position="12"/>
        <end position="33"/>
    </location>
</feature>
<proteinExistence type="predicted"/>
<evidence type="ECO:0000313" key="3">
    <source>
        <dbReference type="Proteomes" id="UP000640509"/>
    </source>
</evidence>